<dbReference type="GO" id="GO:0003723">
    <property type="term" value="F:RNA binding"/>
    <property type="evidence" value="ECO:0007669"/>
    <property type="project" value="InterPro"/>
</dbReference>
<dbReference type="SUPFAM" id="SSF75217">
    <property type="entry name" value="alpha/beta knot"/>
    <property type="match status" value="1"/>
</dbReference>
<dbReference type="GO" id="GO:0006396">
    <property type="term" value="P:RNA processing"/>
    <property type="evidence" value="ECO:0007669"/>
    <property type="project" value="InterPro"/>
</dbReference>
<dbReference type="PANTHER" id="PTHR43191:SF7">
    <property type="entry name" value="OBP33PEP LIKE PROTEIN"/>
    <property type="match status" value="1"/>
</dbReference>
<dbReference type="InterPro" id="IPR001537">
    <property type="entry name" value="SpoU_MeTrfase"/>
</dbReference>
<dbReference type="Gene3D" id="3.40.1280.10">
    <property type="match status" value="1"/>
</dbReference>
<dbReference type="PANTHER" id="PTHR43191">
    <property type="entry name" value="RRNA METHYLTRANSFERASE 3"/>
    <property type="match status" value="1"/>
</dbReference>
<reference evidence="4" key="1">
    <citation type="journal article" date="2014" name="PLoS ONE">
        <title>Transcriptome-Based Identification of ABC Transporters in the Western Tarnished Plant Bug Lygus hesperus.</title>
        <authorList>
            <person name="Hull J.J."/>
            <person name="Chaney K."/>
            <person name="Geib S.M."/>
            <person name="Fabrick J.A."/>
            <person name="Brent C.S."/>
            <person name="Walsh D."/>
            <person name="Lavine L.C."/>
        </authorList>
    </citation>
    <scope>NUCLEOTIDE SEQUENCE</scope>
</reference>
<dbReference type="EMBL" id="GBHO01006236">
    <property type="protein sequence ID" value="JAG37368.1"/>
    <property type="molecule type" value="Transcribed_RNA"/>
</dbReference>
<evidence type="ECO:0000313" key="4">
    <source>
        <dbReference type="EMBL" id="JAG37368.1"/>
    </source>
</evidence>
<dbReference type="AlphaFoldDB" id="A0A0A9Z1Z8"/>
<protein>
    <submittedName>
        <fullName evidence="4">Putative tRNA/rRNA methyltransferase HI_0424</fullName>
    </submittedName>
</protein>
<dbReference type="InterPro" id="IPR029028">
    <property type="entry name" value="Alpha/beta_knot_MTases"/>
</dbReference>
<proteinExistence type="predicted"/>
<evidence type="ECO:0000256" key="2">
    <source>
        <dbReference type="ARBA" id="ARBA00022679"/>
    </source>
</evidence>
<accession>A0A0A9Z1Z8</accession>
<reference evidence="4" key="2">
    <citation type="submission" date="2014-07" db="EMBL/GenBank/DDBJ databases">
        <authorList>
            <person name="Hull J."/>
        </authorList>
    </citation>
    <scope>NUCLEOTIDE SEQUENCE</scope>
</reference>
<dbReference type="InterPro" id="IPR029026">
    <property type="entry name" value="tRNA_m1G_MTases_N"/>
</dbReference>
<keyword evidence="1 4" id="KW-0489">Methyltransferase</keyword>
<dbReference type="GO" id="GO:0008173">
    <property type="term" value="F:RNA methyltransferase activity"/>
    <property type="evidence" value="ECO:0007669"/>
    <property type="project" value="InterPro"/>
</dbReference>
<sequence length="113" mass="12658">MNSIGEDGKHVLFLLHNIGKQRNVGNMIRSAVAFGSDGIVVVGARKFPRFGNQNTTEYLRILHYDTFDEAVEDCHRHMYQIVGVEIGPTSRSVLESTVFHDRTVFMFGNEGTG</sequence>
<feature type="domain" description="tRNA/rRNA methyltransferase SpoU type" evidence="3">
    <location>
        <begin position="12"/>
        <end position="113"/>
    </location>
</feature>
<gene>
    <name evidence="4" type="ORF">CM83_104921</name>
</gene>
<evidence type="ECO:0000259" key="3">
    <source>
        <dbReference type="Pfam" id="PF00588"/>
    </source>
</evidence>
<organism evidence="4">
    <name type="scientific">Lygus hesperus</name>
    <name type="common">Western plant bug</name>
    <dbReference type="NCBI Taxonomy" id="30085"/>
    <lineage>
        <taxon>Eukaryota</taxon>
        <taxon>Metazoa</taxon>
        <taxon>Ecdysozoa</taxon>
        <taxon>Arthropoda</taxon>
        <taxon>Hexapoda</taxon>
        <taxon>Insecta</taxon>
        <taxon>Pterygota</taxon>
        <taxon>Neoptera</taxon>
        <taxon>Paraneoptera</taxon>
        <taxon>Hemiptera</taxon>
        <taxon>Heteroptera</taxon>
        <taxon>Panheteroptera</taxon>
        <taxon>Cimicomorpha</taxon>
        <taxon>Miridae</taxon>
        <taxon>Mirini</taxon>
        <taxon>Lygus</taxon>
    </lineage>
</organism>
<evidence type="ECO:0000256" key="1">
    <source>
        <dbReference type="ARBA" id="ARBA00022603"/>
    </source>
</evidence>
<keyword evidence="2 4" id="KW-0808">Transferase</keyword>
<dbReference type="InterPro" id="IPR051259">
    <property type="entry name" value="rRNA_Methyltransferase"/>
</dbReference>
<name>A0A0A9Z1Z8_LYGHE</name>
<dbReference type="Pfam" id="PF00588">
    <property type="entry name" value="SpoU_methylase"/>
    <property type="match status" value="1"/>
</dbReference>
<dbReference type="GO" id="GO:0032259">
    <property type="term" value="P:methylation"/>
    <property type="evidence" value="ECO:0007669"/>
    <property type="project" value="UniProtKB-KW"/>
</dbReference>